<keyword evidence="3" id="KW-1185">Reference proteome</keyword>
<evidence type="ECO:0000313" key="2">
    <source>
        <dbReference type="EMBL" id="RXK36856.1"/>
    </source>
</evidence>
<gene>
    <name evidence="2" type="ORF">M231_05886</name>
</gene>
<feature type="region of interest" description="Disordered" evidence="1">
    <location>
        <begin position="28"/>
        <end position="155"/>
    </location>
</feature>
<dbReference type="AlphaFoldDB" id="A0A4Q1BGY9"/>
<evidence type="ECO:0000256" key="1">
    <source>
        <dbReference type="SAM" id="MobiDB-lite"/>
    </source>
</evidence>
<dbReference type="InterPro" id="IPR021109">
    <property type="entry name" value="Peptidase_aspartic_dom_sf"/>
</dbReference>
<dbReference type="EMBL" id="SDIL01000085">
    <property type="protein sequence ID" value="RXK36856.1"/>
    <property type="molecule type" value="Genomic_DNA"/>
</dbReference>
<evidence type="ECO:0000313" key="3">
    <source>
        <dbReference type="Proteomes" id="UP000289152"/>
    </source>
</evidence>
<feature type="compositionally biased region" description="Low complexity" evidence="1">
    <location>
        <begin position="74"/>
        <end position="132"/>
    </location>
</feature>
<feature type="region of interest" description="Disordered" evidence="1">
    <location>
        <begin position="297"/>
        <end position="318"/>
    </location>
</feature>
<comment type="caution">
    <text evidence="2">The sequence shown here is derived from an EMBL/GenBank/DDBJ whole genome shotgun (WGS) entry which is preliminary data.</text>
</comment>
<dbReference type="Gene3D" id="2.40.70.10">
    <property type="entry name" value="Acid Proteases"/>
    <property type="match status" value="1"/>
</dbReference>
<dbReference type="InParanoid" id="A0A4Q1BGY9"/>
<sequence>MTTLLQINPDIDLTELHRLLVDKEAGLRSLGLTPNNPPAAPYPNQSRFPRQRQSGSPPTPCCTCGENHWSSQCPKRQGTPQQKQQRTTPPNNNTRNSNQTTNNNSPPRRYNNNTNSNNNNPNRQPIQNPRPYGNNQQPRKQWDNSRPPPPREVNINTTEEIPSANIEDVNHHILHTPAYAQATLNGGQQLHQVMCDTGAAVSLANPAYIRKYLPNEKVEPTSSFTLKGLGATSPIWGHVRANLTFPTPTPVTIRVTFHLTPSAPNGFLLGNDSLKPLGATVDLNNNQLILKNHASSPISLSTSKPDIDPEDTQHQHEQ</sequence>
<accession>A0A4Q1BGY9</accession>
<protein>
    <submittedName>
        <fullName evidence="2">Uncharacterized protein</fullName>
    </submittedName>
</protein>
<feature type="compositionally biased region" description="Polar residues" evidence="1">
    <location>
        <begin position="45"/>
        <end position="56"/>
    </location>
</feature>
<reference evidence="2 3" key="1">
    <citation type="submission" date="2016-06" db="EMBL/GenBank/DDBJ databases">
        <title>Evolution of pathogenesis and genome organization in the Tremellales.</title>
        <authorList>
            <person name="Cuomo C."/>
            <person name="Litvintseva A."/>
            <person name="Heitman J."/>
            <person name="Chen Y."/>
            <person name="Sun S."/>
            <person name="Springer D."/>
            <person name="Dromer F."/>
            <person name="Young S."/>
            <person name="Zeng Q."/>
            <person name="Chapman S."/>
            <person name="Gujja S."/>
            <person name="Saif S."/>
            <person name="Birren B."/>
        </authorList>
    </citation>
    <scope>NUCLEOTIDE SEQUENCE [LARGE SCALE GENOMIC DNA]</scope>
    <source>
        <strain evidence="2 3">ATCC 28783</strain>
    </source>
</reference>
<proteinExistence type="predicted"/>
<feature type="compositionally biased region" description="Basic and acidic residues" evidence="1">
    <location>
        <begin position="305"/>
        <end position="318"/>
    </location>
</feature>
<dbReference type="STRING" id="5217.A0A4Q1BGY9"/>
<organism evidence="2 3">
    <name type="scientific">Tremella mesenterica</name>
    <name type="common">Jelly fungus</name>
    <dbReference type="NCBI Taxonomy" id="5217"/>
    <lineage>
        <taxon>Eukaryota</taxon>
        <taxon>Fungi</taxon>
        <taxon>Dikarya</taxon>
        <taxon>Basidiomycota</taxon>
        <taxon>Agaricomycotina</taxon>
        <taxon>Tremellomycetes</taxon>
        <taxon>Tremellales</taxon>
        <taxon>Tremellaceae</taxon>
        <taxon>Tremella</taxon>
    </lineage>
</organism>
<name>A0A4Q1BGY9_TREME</name>
<dbReference type="SUPFAM" id="SSF50630">
    <property type="entry name" value="Acid proteases"/>
    <property type="match status" value="1"/>
</dbReference>
<dbReference type="Proteomes" id="UP000289152">
    <property type="component" value="Unassembled WGS sequence"/>
</dbReference>